<dbReference type="EnsemblMetazoa" id="GMOY007412-RA">
    <property type="protein sequence ID" value="GMOY007412-PA"/>
    <property type="gene ID" value="GMOY007412"/>
</dbReference>
<name>A0A1B0G283_GLOMM</name>
<dbReference type="Proteomes" id="UP000092444">
    <property type="component" value="Unassembled WGS sequence"/>
</dbReference>
<dbReference type="VEuPathDB" id="VectorBase:GMOY007412"/>
<sequence>MQSLVVPLLLLLLLLPLLYLLLIVLENEYKQVKGKYYNKATQFHSTQPLSYSLYFPVLSTALCTTNTTGTTTTSTTITTTTTTTSATTGHISHNAEYYNIFIEYVSSSVGTHT</sequence>
<dbReference type="EMBL" id="CCAG010001215">
    <property type="status" value="NOT_ANNOTATED_CDS"/>
    <property type="molecule type" value="Genomic_DNA"/>
</dbReference>
<protein>
    <submittedName>
        <fullName evidence="1">Uncharacterized protein</fullName>
    </submittedName>
</protein>
<evidence type="ECO:0000313" key="1">
    <source>
        <dbReference type="EnsemblMetazoa" id="GMOY007412-PA"/>
    </source>
</evidence>
<keyword evidence="2" id="KW-1185">Reference proteome</keyword>
<proteinExistence type="predicted"/>
<evidence type="ECO:0000313" key="2">
    <source>
        <dbReference type="Proteomes" id="UP000092444"/>
    </source>
</evidence>
<dbReference type="AlphaFoldDB" id="A0A1B0G283"/>
<organism evidence="1 2">
    <name type="scientific">Glossina morsitans morsitans</name>
    <name type="common">Savannah tsetse fly</name>
    <dbReference type="NCBI Taxonomy" id="37546"/>
    <lineage>
        <taxon>Eukaryota</taxon>
        <taxon>Metazoa</taxon>
        <taxon>Ecdysozoa</taxon>
        <taxon>Arthropoda</taxon>
        <taxon>Hexapoda</taxon>
        <taxon>Insecta</taxon>
        <taxon>Pterygota</taxon>
        <taxon>Neoptera</taxon>
        <taxon>Endopterygota</taxon>
        <taxon>Diptera</taxon>
        <taxon>Brachycera</taxon>
        <taxon>Muscomorpha</taxon>
        <taxon>Hippoboscoidea</taxon>
        <taxon>Glossinidae</taxon>
        <taxon>Glossina</taxon>
    </lineage>
</organism>
<accession>A0A1B0G283</accession>
<reference evidence="1" key="1">
    <citation type="submission" date="2020-05" db="UniProtKB">
        <authorList>
            <consortium name="EnsemblMetazoa"/>
        </authorList>
    </citation>
    <scope>IDENTIFICATION</scope>
    <source>
        <strain evidence="1">Yale</strain>
    </source>
</reference>